<dbReference type="AlphaFoldDB" id="A0A0D1Z812"/>
<dbReference type="VEuPathDB" id="FungiDB:PV07_11964"/>
<dbReference type="Proteomes" id="UP000054466">
    <property type="component" value="Unassembled WGS sequence"/>
</dbReference>
<sequence>MVSLADVLLNNTSLLTPGSGPICALVGCTEGIGQATLHAVLRHTSSPTIYVVGRGGPGGVDTTIAAAQGLNESATLIPITAEDLGRVSCAQDAARAIVASAPPRLDLLIITAPSSPGHAFLSLGRWRRASRDFPPAEDSLDRAACVRYLARMRILITLLPLLRKAASPRVACVVVGGGEGTLPLLLPPLEATADAVTTLFFEHVARQPGNDKIVFLQISPGLAFPGSSNAALLPFLWDWVLTPIFRLVGYTLAEEAGERVLFAATNGRFRRIQDPERAKGTLIQQGSDGVLGSGVYLVNADSSVVEGGRDKELKRLRSGMDAEQKTWEYTMGELARIGGDGQD</sequence>
<dbReference type="EMBL" id="KN847046">
    <property type="protein sequence ID" value="KIW23791.1"/>
    <property type="molecule type" value="Genomic_DNA"/>
</dbReference>
<protein>
    <recommendedName>
        <fullName evidence="4">Ketoreductase (KR) domain-containing protein</fullName>
    </recommendedName>
</protein>
<dbReference type="RefSeq" id="XP_016244007.1">
    <property type="nucleotide sequence ID" value="XM_016399445.1"/>
</dbReference>
<gene>
    <name evidence="2" type="ORF">PV07_11964</name>
</gene>
<dbReference type="HOGENOM" id="CLU_044999_0_0_1"/>
<reference evidence="2 3" key="1">
    <citation type="submission" date="2015-01" db="EMBL/GenBank/DDBJ databases">
        <title>The Genome Sequence of Cladophialophora immunda CBS83496.</title>
        <authorList>
            <consortium name="The Broad Institute Genomics Platform"/>
            <person name="Cuomo C."/>
            <person name="de Hoog S."/>
            <person name="Gorbushina A."/>
            <person name="Stielow B."/>
            <person name="Teixiera M."/>
            <person name="Abouelleil A."/>
            <person name="Chapman S.B."/>
            <person name="Priest M."/>
            <person name="Young S.K."/>
            <person name="Wortman J."/>
            <person name="Nusbaum C."/>
            <person name="Birren B."/>
        </authorList>
    </citation>
    <scope>NUCLEOTIDE SEQUENCE [LARGE SCALE GENOMIC DNA]</scope>
    <source>
        <strain evidence="2 3">CBS 83496</strain>
    </source>
</reference>
<keyword evidence="1" id="KW-0560">Oxidoreductase</keyword>
<organism evidence="2 3">
    <name type="scientific">Cladophialophora immunda</name>
    <dbReference type="NCBI Taxonomy" id="569365"/>
    <lineage>
        <taxon>Eukaryota</taxon>
        <taxon>Fungi</taxon>
        <taxon>Dikarya</taxon>
        <taxon>Ascomycota</taxon>
        <taxon>Pezizomycotina</taxon>
        <taxon>Eurotiomycetes</taxon>
        <taxon>Chaetothyriomycetidae</taxon>
        <taxon>Chaetothyriales</taxon>
        <taxon>Herpotrichiellaceae</taxon>
        <taxon>Cladophialophora</taxon>
    </lineage>
</organism>
<proteinExistence type="predicted"/>
<evidence type="ECO:0000313" key="3">
    <source>
        <dbReference type="Proteomes" id="UP000054466"/>
    </source>
</evidence>
<evidence type="ECO:0000256" key="1">
    <source>
        <dbReference type="ARBA" id="ARBA00023002"/>
    </source>
</evidence>
<accession>A0A0D1Z812</accession>
<evidence type="ECO:0000313" key="2">
    <source>
        <dbReference type="EMBL" id="KIW23791.1"/>
    </source>
</evidence>
<dbReference type="PANTHER" id="PTHR47534">
    <property type="entry name" value="YALI0E05731P"/>
    <property type="match status" value="1"/>
</dbReference>
<dbReference type="Gene3D" id="3.40.50.720">
    <property type="entry name" value="NAD(P)-binding Rossmann-like Domain"/>
    <property type="match status" value="1"/>
</dbReference>
<dbReference type="GO" id="GO:0016491">
    <property type="term" value="F:oxidoreductase activity"/>
    <property type="evidence" value="ECO:0007669"/>
    <property type="project" value="UniProtKB-KW"/>
</dbReference>
<name>A0A0D1Z812_9EURO</name>
<dbReference type="STRING" id="569365.A0A0D1Z812"/>
<dbReference type="OrthoDB" id="2898509at2759"/>
<dbReference type="InterPro" id="IPR036291">
    <property type="entry name" value="NAD(P)-bd_dom_sf"/>
</dbReference>
<evidence type="ECO:0008006" key="4">
    <source>
        <dbReference type="Google" id="ProtNLM"/>
    </source>
</evidence>
<dbReference type="InterPro" id="IPR052228">
    <property type="entry name" value="Sec_Metab_Biosynth_Oxidored"/>
</dbReference>
<dbReference type="PANTHER" id="PTHR47534:SF3">
    <property type="entry name" value="ALCOHOL DEHYDROGENASE-LIKE C-TERMINAL DOMAIN-CONTAINING PROTEIN"/>
    <property type="match status" value="1"/>
</dbReference>
<keyword evidence="3" id="KW-1185">Reference proteome</keyword>
<dbReference type="SUPFAM" id="SSF51735">
    <property type="entry name" value="NAD(P)-binding Rossmann-fold domains"/>
    <property type="match status" value="1"/>
</dbReference>
<dbReference type="GeneID" id="27351158"/>